<organism evidence="1 2">
    <name type="scientific">Xanthomonas translucens pv. translucens DSM 18974</name>
    <dbReference type="NCBI Taxonomy" id="1261556"/>
    <lineage>
        <taxon>Bacteria</taxon>
        <taxon>Pseudomonadati</taxon>
        <taxon>Pseudomonadota</taxon>
        <taxon>Gammaproteobacteria</taxon>
        <taxon>Lysobacterales</taxon>
        <taxon>Lysobacteraceae</taxon>
        <taxon>Xanthomonas</taxon>
        <taxon>Xanthomonas translucens group</taxon>
    </lineage>
</organism>
<dbReference type="RefSeq" id="WP_003474432.1">
    <property type="nucleotide sequence ID" value="NZ_LT604072.1"/>
</dbReference>
<sequence>MNLDEYKAIQPRIAELQRTALEFAELGESKVSRLLLTACLAAQRIKPTKLVTVDPATDVGTAPKKGKGA</sequence>
<dbReference type="EMBL" id="LT604072">
    <property type="protein sequence ID" value="SCB04813.1"/>
    <property type="molecule type" value="Genomic_DNA"/>
</dbReference>
<dbReference type="AlphaFoldDB" id="A0A1C3TNH6"/>
<protein>
    <submittedName>
        <fullName evidence="1">Uncharacterized protein</fullName>
    </submittedName>
</protein>
<proteinExistence type="predicted"/>
<dbReference type="Proteomes" id="UP000093071">
    <property type="component" value="Chromosome I"/>
</dbReference>
<accession>A0A1C3TNH6</accession>
<name>A0A1C3TNH6_XANCT</name>
<gene>
    <name evidence="1" type="ORF">BN444_00308</name>
</gene>
<evidence type="ECO:0000313" key="1">
    <source>
        <dbReference type="EMBL" id="SCB04813.1"/>
    </source>
</evidence>
<reference evidence="2" key="1">
    <citation type="submission" date="2016-07" db="EMBL/GenBank/DDBJ databases">
        <authorList>
            <person name="Jaenicke Sebastian"/>
        </authorList>
    </citation>
    <scope>NUCLEOTIDE SEQUENCE [LARGE SCALE GENOMIC DNA]</scope>
</reference>
<evidence type="ECO:0000313" key="2">
    <source>
        <dbReference type="Proteomes" id="UP000093071"/>
    </source>
</evidence>
<dbReference type="PATRIC" id="fig|1261556.5.peg.2156"/>